<evidence type="ECO:0000256" key="5">
    <source>
        <dbReference type="SAM" id="MobiDB-lite"/>
    </source>
</evidence>
<dbReference type="InterPro" id="IPR002523">
    <property type="entry name" value="MgTranspt_CorA/ZnTranspt_ZntB"/>
</dbReference>
<sequence length="946" mass="106475">MGKPLEGLIPRFRNRKESEIELVVPGDNPAGSPTETLFSVEATAQDQSTPQDELRLLLGIKHLDGRDRIAPPKQLRWMHMSNNGMEFNTFLRHALEAYGIDQQTQSSPISKFFDRFVAICEQSAFRGGRFQTIPASTTVQLPGNEEKVKVNFMAIPYFLLQNAQSPPKPTGSRTKVHWAQPLVQSGYHLDSSMAREHQQAIRRLHSHITQIIHVPQLWILSIGDKFLATCSPTPLHDGQRSSITTRTIGRNAFPPTIRVTTASGFVFCLERSKCTAWFEFLYRVQSMTNASRTTSVDTRNWTYRLETDGSLIEAYRWRSLLQLHPDGEPLFILASPREPSPSKELTGAFVPELRYPSDISRTLKERDQRVLEHRNRRIRAMENSDGFSRQYIAHPYYWPPGFVLDAARSQVARDRDQSPGQSTSQTIARVPAKGARGGPEKQSIFEWSIWEDPSKATPTPADKPTSTRRMKALLAYLHRDFLFLSAIRPVRVYNELSLQTKSSIDKQIVSLRETYLLNSHILDLVSAFVRSVSDILDHFIDSDYDCIVKGKVWAAVSIVIQVFQFGLVDTLSSFQAEILAIPFNEVMRQIQSLRDGLADVADPSIPPSLVDAFTQIVVLLVDLAFEASRLIAKMEQSSNPSAPSPSENTQSNTDETDDDSAKTVDHTLPYSPNRLIDQIFAYLDQAQDEFCATFRGEDEDESLCLSGLGTIISLVLESVLRGHSTCDAMPILNIAEVYATYTTSLQLEARNRPSKNLLLDINLLREELQTIVANISQQLTLITNLRSDDSGREPDDDTDSDDDQPLNFETLFSPTFDRDVLMDPSARAILQETYANLQEQKDVFTELIKRADLLEKQIVQRVDIIQEDHGKAILIFTIVSTIFLPLSFVSSYLGMNTADIRDMEPSQALFWQVATPFTLLVVSVVLGVAYNGGRILEWLSRGSRGS</sequence>
<feature type="transmembrane region" description="Helical" evidence="6">
    <location>
        <begin position="873"/>
        <end position="896"/>
    </location>
</feature>
<evidence type="ECO:0000256" key="6">
    <source>
        <dbReference type="SAM" id="Phobius"/>
    </source>
</evidence>
<dbReference type="InterPro" id="IPR045863">
    <property type="entry name" value="CorA_TM1_TM2"/>
</dbReference>
<dbReference type="PANTHER" id="PTHR46494">
    <property type="entry name" value="CORA FAMILY METAL ION TRANSPORTER (EUROFUNG)"/>
    <property type="match status" value="1"/>
</dbReference>
<proteinExistence type="predicted"/>
<feature type="region of interest" description="Disordered" evidence="5">
    <location>
        <begin position="786"/>
        <end position="806"/>
    </location>
</feature>
<accession>A0ABR4I845</accession>
<keyword evidence="8" id="KW-1185">Reference proteome</keyword>
<feature type="compositionally biased region" description="Polar residues" evidence="5">
    <location>
        <begin position="418"/>
        <end position="427"/>
    </location>
</feature>
<reference evidence="7 8" key="1">
    <citation type="submission" date="2024-07" db="EMBL/GenBank/DDBJ databases">
        <title>Section-level genome sequencing and comparative genomics of Aspergillus sections Usti and Cavernicolus.</title>
        <authorList>
            <consortium name="Lawrence Berkeley National Laboratory"/>
            <person name="Nybo J.L."/>
            <person name="Vesth T.C."/>
            <person name="Theobald S."/>
            <person name="Frisvad J.C."/>
            <person name="Larsen T.O."/>
            <person name="Kjaerboelling I."/>
            <person name="Rothschild-Mancinelli K."/>
            <person name="Lyhne E.K."/>
            <person name="Kogle M.E."/>
            <person name="Barry K."/>
            <person name="Clum A."/>
            <person name="Na H."/>
            <person name="Ledsgaard L."/>
            <person name="Lin J."/>
            <person name="Lipzen A."/>
            <person name="Kuo A."/>
            <person name="Riley R."/>
            <person name="Mondo S."/>
            <person name="LaButti K."/>
            <person name="Haridas S."/>
            <person name="Pangalinan J."/>
            <person name="Salamov A.A."/>
            <person name="Simmons B.A."/>
            <person name="Magnuson J.K."/>
            <person name="Chen J."/>
            <person name="Drula E."/>
            <person name="Henrissat B."/>
            <person name="Wiebenga A."/>
            <person name="Lubbers R.J."/>
            <person name="Gomes A.C."/>
            <person name="Makela M.R."/>
            <person name="Stajich J."/>
            <person name="Grigoriev I.V."/>
            <person name="Mortensen U.H."/>
            <person name="De vries R.P."/>
            <person name="Baker S.E."/>
            <person name="Andersen M.R."/>
        </authorList>
    </citation>
    <scope>NUCLEOTIDE SEQUENCE [LARGE SCALE GENOMIC DNA]</scope>
    <source>
        <strain evidence="7 8">CBS 600.67</strain>
    </source>
</reference>
<feature type="region of interest" description="Disordered" evidence="5">
    <location>
        <begin position="635"/>
        <end position="668"/>
    </location>
</feature>
<gene>
    <name evidence="7" type="ORF">BDW59DRAFT_96770</name>
</gene>
<dbReference type="EMBL" id="JBFXLS010000052">
    <property type="protein sequence ID" value="KAL2823439.1"/>
    <property type="molecule type" value="Genomic_DNA"/>
</dbReference>
<protein>
    <submittedName>
        <fullName evidence="7">Uncharacterized protein</fullName>
    </submittedName>
</protein>
<feature type="transmembrane region" description="Helical" evidence="6">
    <location>
        <begin position="908"/>
        <end position="930"/>
    </location>
</feature>
<comment type="subcellular location">
    <subcellularLocation>
        <location evidence="1">Cell membrane</location>
        <topology evidence="1">Multi-pass membrane protein</topology>
    </subcellularLocation>
</comment>
<evidence type="ECO:0000256" key="2">
    <source>
        <dbReference type="ARBA" id="ARBA00022692"/>
    </source>
</evidence>
<comment type="caution">
    <text evidence="7">The sequence shown here is derived from an EMBL/GenBank/DDBJ whole genome shotgun (WGS) entry which is preliminary data.</text>
</comment>
<keyword evidence="2 6" id="KW-0812">Transmembrane</keyword>
<evidence type="ECO:0000313" key="8">
    <source>
        <dbReference type="Proteomes" id="UP001610335"/>
    </source>
</evidence>
<name>A0ABR4I845_9EURO</name>
<dbReference type="PANTHER" id="PTHR46494:SF1">
    <property type="entry name" value="CORA FAMILY METAL ION TRANSPORTER (EUROFUNG)"/>
    <property type="match status" value="1"/>
</dbReference>
<feature type="compositionally biased region" description="Low complexity" evidence="5">
    <location>
        <begin position="637"/>
        <end position="646"/>
    </location>
</feature>
<keyword evidence="3 6" id="KW-1133">Transmembrane helix</keyword>
<evidence type="ECO:0000256" key="4">
    <source>
        <dbReference type="ARBA" id="ARBA00023136"/>
    </source>
</evidence>
<keyword evidence="4 6" id="KW-0472">Membrane</keyword>
<feature type="compositionally biased region" description="Acidic residues" evidence="5">
    <location>
        <begin position="794"/>
        <end position="804"/>
    </location>
</feature>
<dbReference type="Gene3D" id="1.20.58.340">
    <property type="entry name" value="Magnesium transport protein CorA, transmembrane region"/>
    <property type="match status" value="1"/>
</dbReference>
<dbReference type="Proteomes" id="UP001610335">
    <property type="component" value="Unassembled WGS sequence"/>
</dbReference>
<feature type="region of interest" description="Disordered" evidence="5">
    <location>
        <begin position="409"/>
        <end position="439"/>
    </location>
</feature>
<evidence type="ECO:0000313" key="7">
    <source>
        <dbReference type="EMBL" id="KAL2823439.1"/>
    </source>
</evidence>
<dbReference type="SUPFAM" id="SSF144083">
    <property type="entry name" value="Magnesium transport protein CorA, transmembrane region"/>
    <property type="match status" value="1"/>
</dbReference>
<evidence type="ECO:0000256" key="3">
    <source>
        <dbReference type="ARBA" id="ARBA00022989"/>
    </source>
</evidence>
<organism evidence="7 8">
    <name type="scientific">Aspergillus cavernicola</name>
    <dbReference type="NCBI Taxonomy" id="176166"/>
    <lineage>
        <taxon>Eukaryota</taxon>
        <taxon>Fungi</taxon>
        <taxon>Dikarya</taxon>
        <taxon>Ascomycota</taxon>
        <taxon>Pezizomycotina</taxon>
        <taxon>Eurotiomycetes</taxon>
        <taxon>Eurotiomycetidae</taxon>
        <taxon>Eurotiales</taxon>
        <taxon>Aspergillaceae</taxon>
        <taxon>Aspergillus</taxon>
        <taxon>Aspergillus subgen. Nidulantes</taxon>
    </lineage>
</organism>
<dbReference type="Pfam" id="PF01544">
    <property type="entry name" value="CorA"/>
    <property type="match status" value="1"/>
</dbReference>
<evidence type="ECO:0000256" key="1">
    <source>
        <dbReference type="ARBA" id="ARBA00004651"/>
    </source>
</evidence>